<evidence type="ECO:0000313" key="1">
    <source>
        <dbReference type="EMBL" id="WAR06651.1"/>
    </source>
</evidence>
<sequence length="74" mass="8283">MRTQEDSMMARKPITAIKLAHVGSSLIYAGLDIDHLHQAYVGPIPGPRPTIGKEAPLYEHIDFSSKKTVRLHYL</sequence>
<organism evidence="1 2">
    <name type="scientific">Mya arenaria</name>
    <name type="common">Soft-shell clam</name>
    <dbReference type="NCBI Taxonomy" id="6604"/>
    <lineage>
        <taxon>Eukaryota</taxon>
        <taxon>Metazoa</taxon>
        <taxon>Spiralia</taxon>
        <taxon>Lophotrochozoa</taxon>
        <taxon>Mollusca</taxon>
        <taxon>Bivalvia</taxon>
        <taxon>Autobranchia</taxon>
        <taxon>Heteroconchia</taxon>
        <taxon>Euheterodonta</taxon>
        <taxon>Imparidentia</taxon>
        <taxon>Neoheterodontei</taxon>
        <taxon>Myida</taxon>
        <taxon>Myoidea</taxon>
        <taxon>Myidae</taxon>
        <taxon>Mya</taxon>
    </lineage>
</organism>
<proteinExistence type="predicted"/>
<gene>
    <name evidence="1" type="ORF">MAR_022020</name>
</gene>
<dbReference type="Proteomes" id="UP001164746">
    <property type="component" value="Chromosome 5"/>
</dbReference>
<dbReference type="EMBL" id="CP111016">
    <property type="protein sequence ID" value="WAR06651.1"/>
    <property type="molecule type" value="Genomic_DNA"/>
</dbReference>
<protein>
    <submittedName>
        <fullName evidence="1">Uncharacterized protein</fullName>
    </submittedName>
</protein>
<accession>A0ABY7ECM0</accession>
<keyword evidence="2" id="KW-1185">Reference proteome</keyword>
<reference evidence="1" key="1">
    <citation type="submission" date="2022-11" db="EMBL/GenBank/DDBJ databases">
        <title>Centuries of genome instability and evolution in soft-shell clam transmissible cancer (bioRxiv).</title>
        <authorList>
            <person name="Hart S.F.M."/>
            <person name="Yonemitsu M.A."/>
            <person name="Giersch R.M."/>
            <person name="Beal B.F."/>
            <person name="Arriagada G."/>
            <person name="Davis B.W."/>
            <person name="Ostrander E.A."/>
            <person name="Goff S.P."/>
            <person name="Metzger M.J."/>
        </authorList>
    </citation>
    <scope>NUCLEOTIDE SEQUENCE</scope>
    <source>
        <strain evidence="1">MELC-2E11</strain>
        <tissue evidence="1">Siphon/mantle</tissue>
    </source>
</reference>
<evidence type="ECO:0000313" key="2">
    <source>
        <dbReference type="Proteomes" id="UP001164746"/>
    </source>
</evidence>
<name>A0ABY7ECM0_MYAAR</name>